<evidence type="ECO:0000256" key="1">
    <source>
        <dbReference type="ARBA" id="ARBA00009995"/>
    </source>
</evidence>
<sequence length="512" mass="56256">MPKSYSLQDNWTIIIFPLSVLYAPLFLSTDKMSTNPSGSGAHILVFPFPAQGHMLPLLDLTHQLAIRSLTITILVTPNNLPFLHPLLSKHPSIQTLVFPFPHHPSLPPGVENVKDIGNRGNTHIISALSALSDPITQWFNTHPSPPVAILSDFFLGWTQHLACRLGVPRIAFYSSGAFLASILDVLCPKLGTIYPSSSPISFPSLPHSPSFPYNHLPSIIRLYRESDPHWQIVKDGMIANSSSWGCILNTFDALEGVHLDHLKKAMGHHRVWGVGPLVMMEGAGAGPDERGGPSSVSLADVLEWLDRCPNESVLYVCFGSQVLLPKRQLEVLGAGLERSGVRFIWTVKMTMPGQEADDREVILKEIEDRVAERGLIIRGWAPQVPILNHRAMGGFLTHCGWNSVMEGITAGVLLLTWPREADQFVNAKLMVEDMGAAVRVVHEVGIDAVPDPDRLAKIISDSLSVNRPERVRARELCSEAFAAVKEGGSSSRALDGLMEELRQLQRRTTGLS</sequence>
<dbReference type="InParanoid" id="A0A1U8A2Q3"/>
<dbReference type="KEGG" id="nnu:104600175"/>
<dbReference type="PANTHER" id="PTHR48047">
    <property type="entry name" value="GLYCOSYLTRANSFERASE"/>
    <property type="match status" value="1"/>
</dbReference>
<reference evidence="4" key="1">
    <citation type="submission" date="2025-08" db="UniProtKB">
        <authorList>
            <consortium name="RefSeq"/>
        </authorList>
    </citation>
    <scope>IDENTIFICATION</scope>
</reference>
<name>A0A1U8A2Q3_NELNU</name>
<dbReference type="Gene3D" id="3.40.50.2000">
    <property type="entry name" value="Glycogen Phosphorylase B"/>
    <property type="match status" value="2"/>
</dbReference>
<evidence type="ECO:0000256" key="2">
    <source>
        <dbReference type="ARBA" id="ARBA00022679"/>
    </source>
</evidence>
<dbReference type="OrthoDB" id="5835829at2759"/>
<dbReference type="FunFam" id="3.40.50.2000:FF:000056">
    <property type="entry name" value="Glycosyltransferase"/>
    <property type="match status" value="1"/>
</dbReference>
<dbReference type="eggNOG" id="KOG1192">
    <property type="taxonomic scope" value="Eukaryota"/>
</dbReference>
<protein>
    <submittedName>
        <fullName evidence="4">UDP-glycosyltransferase 89B1-like</fullName>
    </submittedName>
</protein>
<keyword evidence="3" id="KW-1185">Reference proteome</keyword>
<dbReference type="InterPro" id="IPR002213">
    <property type="entry name" value="UDP_glucos_trans"/>
</dbReference>
<gene>
    <name evidence="4" type="primary">LOC104600175</name>
</gene>
<dbReference type="Pfam" id="PF00201">
    <property type="entry name" value="UDPGT"/>
    <property type="match status" value="1"/>
</dbReference>
<dbReference type="PANTHER" id="PTHR48047:SF28">
    <property type="entry name" value="F11M15.8 PROTEIN"/>
    <property type="match status" value="1"/>
</dbReference>
<keyword evidence="2" id="KW-0808">Transferase</keyword>
<accession>A0A1U8A2Q3</accession>
<organism evidence="3 4">
    <name type="scientific">Nelumbo nucifera</name>
    <name type="common">Sacred lotus</name>
    <dbReference type="NCBI Taxonomy" id="4432"/>
    <lineage>
        <taxon>Eukaryota</taxon>
        <taxon>Viridiplantae</taxon>
        <taxon>Streptophyta</taxon>
        <taxon>Embryophyta</taxon>
        <taxon>Tracheophyta</taxon>
        <taxon>Spermatophyta</taxon>
        <taxon>Magnoliopsida</taxon>
        <taxon>Proteales</taxon>
        <taxon>Nelumbonaceae</taxon>
        <taxon>Nelumbo</taxon>
    </lineage>
</organism>
<dbReference type="CDD" id="cd03784">
    <property type="entry name" value="GT1_Gtf-like"/>
    <property type="match status" value="1"/>
</dbReference>
<dbReference type="OMA" id="WACVFNT"/>
<dbReference type="GO" id="GO:0035251">
    <property type="term" value="F:UDP-glucosyltransferase activity"/>
    <property type="evidence" value="ECO:0000318"/>
    <property type="project" value="GO_Central"/>
</dbReference>
<proteinExistence type="inferred from homology"/>
<dbReference type="RefSeq" id="XP_010261318.2">
    <property type="nucleotide sequence ID" value="XM_010263016.2"/>
</dbReference>
<dbReference type="AlphaFoldDB" id="A0A1U8A2Q3"/>
<dbReference type="GeneID" id="104600175"/>
<comment type="similarity">
    <text evidence="1">Belongs to the UDP-glycosyltransferase family.</text>
</comment>
<dbReference type="FunFam" id="3.40.50.2000:FF:000143">
    <property type="entry name" value="UDP-glycosyltransferase 89B1"/>
    <property type="match status" value="1"/>
</dbReference>
<dbReference type="SUPFAM" id="SSF53756">
    <property type="entry name" value="UDP-Glycosyltransferase/glycogen phosphorylase"/>
    <property type="match status" value="1"/>
</dbReference>
<dbReference type="Proteomes" id="UP000189703">
    <property type="component" value="Unplaced"/>
</dbReference>
<evidence type="ECO:0000313" key="3">
    <source>
        <dbReference type="Proteomes" id="UP000189703"/>
    </source>
</evidence>
<evidence type="ECO:0000313" key="4">
    <source>
        <dbReference type="RefSeq" id="XP_010261318.2"/>
    </source>
</evidence>